<organism evidence="2 3">
    <name type="scientific">Plasmodium gallinaceum</name>
    <dbReference type="NCBI Taxonomy" id="5849"/>
    <lineage>
        <taxon>Eukaryota</taxon>
        <taxon>Sar</taxon>
        <taxon>Alveolata</taxon>
        <taxon>Apicomplexa</taxon>
        <taxon>Aconoidasida</taxon>
        <taxon>Haemosporida</taxon>
        <taxon>Plasmodiidae</taxon>
        <taxon>Plasmodium</taxon>
        <taxon>Plasmodium (Haemamoeba)</taxon>
    </lineage>
</organism>
<evidence type="ECO:0000313" key="2">
    <source>
        <dbReference type="EMBL" id="CRG97318.1"/>
    </source>
</evidence>
<sequence>MEKRGILSTDDENTKSTKESLKRNEKQIQFLVYVLKKYIKKDEELKNRAYYFFPSDDALDKILFNLCKFIPKDKNILEINKKLNIFDSDSLFECANSERDSWNNQNTMFDDISLDEHNNKKYKTSSNFNLKDRKTNKVCVEWQGFVNEANGYAAIKIIVPFVYQEYYTYANRLVYFLFQKTKCLEVEDFLSHHKFINKIVPLYMTCKNKLCVKLSHIDASNDLYF</sequence>
<accession>A0A1J1H1W7</accession>
<dbReference type="GeneID" id="39733430"/>
<dbReference type="VEuPathDB" id="PlasmoDB:PGAL8A_00489700"/>
<comment type="caution">
    <text evidence="2">The sequence shown here is derived from an EMBL/GenBank/DDBJ whole genome shotgun (WGS) entry which is preliminary data.</text>
</comment>
<feature type="region of interest" description="Disordered" evidence="1">
    <location>
        <begin position="1"/>
        <end position="20"/>
    </location>
</feature>
<dbReference type="OrthoDB" id="328505at2759"/>
<reference evidence="2" key="1">
    <citation type="submission" date="2015-04" db="EMBL/GenBank/DDBJ databases">
        <authorList>
            <consortium name="Pathogen Informatics"/>
        </authorList>
    </citation>
    <scope>NUCLEOTIDE SEQUENCE [LARGE SCALE GENOMIC DNA]</scope>
    <source>
        <strain evidence="2">8A</strain>
    </source>
</reference>
<evidence type="ECO:0000313" key="3">
    <source>
        <dbReference type="Proteomes" id="UP000220797"/>
    </source>
</evidence>
<evidence type="ECO:0000256" key="1">
    <source>
        <dbReference type="SAM" id="MobiDB-lite"/>
    </source>
</evidence>
<name>A0A1J1H1W7_PLAGA</name>
<dbReference type="Proteomes" id="UP000220797">
    <property type="component" value="Unassembled WGS sequence"/>
</dbReference>
<proteinExistence type="predicted"/>
<dbReference type="AlphaFoldDB" id="A0A1J1H1W7"/>
<dbReference type="EMBL" id="CVMV01000096">
    <property type="protein sequence ID" value="CRG97318.1"/>
    <property type="molecule type" value="Genomic_DNA"/>
</dbReference>
<protein>
    <submittedName>
        <fullName evidence="2">Uncharacterized protein</fullName>
    </submittedName>
</protein>
<dbReference type="RefSeq" id="XP_028530120.1">
    <property type="nucleotide sequence ID" value="XM_028673693.1"/>
</dbReference>
<keyword evidence="3" id="KW-1185">Reference proteome</keyword>
<gene>
    <name evidence="2" type="ORF">PGAL8A_00489700</name>
</gene>